<comment type="similarity">
    <text evidence="1">Belongs to the sigma-70 factor family. ECF subfamily.</text>
</comment>
<keyword evidence="2" id="KW-0805">Transcription regulation</keyword>
<dbReference type="InterPro" id="IPR013324">
    <property type="entry name" value="RNA_pol_sigma_r3/r4-like"/>
</dbReference>
<evidence type="ECO:0000256" key="2">
    <source>
        <dbReference type="ARBA" id="ARBA00023015"/>
    </source>
</evidence>
<reference evidence="7" key="1">
    <citation type="submission" date="2022-04" db="EMBL/GenBank/DDBJ databases">
        <authorList>
            <person name="Seo M.-J."/>
        </authorList>
    </citation>
    <scope>NUCLEOTIDE SEQUENCE</scope>
    <source>
        <strain evidence="7">MBLB2552</strain>
    </source>
</reference>
<evidence type="ECO:0000256" key="5">
    <source>
        <dbReference type="ARBA" id="ARBA00023163"/>
    </source>
</evidence>
<feature type="domain" description="RNA polymerase sigma-70 region 2" evidence="6">
    <location>
        <begin position="27"/>
        <end position="94"/>
    </location>
</feature>
<keyword evidence="3" id="KW-0731">Sigma factor</keyword>
<dbReference type="GO" id="GO:0016987">
    <property type="term" value="F:sigma factor activity"/>
    <property type="evidence" value="ECO:0007669"/>
    <property type="project" value="UniProtKB-KW"/>
</dbReference>
<dbReference type="Gene3D" id="1.10.10.10">
    <property type="entry name" value="Winged helix-like DNA-binding domain superfamily/Winged helix DNA-binding domain"/>
    <property type="match status" value="1"/>
</dbReference>
<organism evidence="7 8">
    <name type="scientific">Paenibacillus mellifer</name>
    <dbReference type="NCBI Taxonomy" id="2937794"/>
    <lineage>
        <taxon>Bacteria</taxon>
        <taxon>Bacillati</taxon>
        <taxon>Bacillota</taxon>
        <taxon>Bacilli</taxon>
        <taxon>Bacillales</taxon>
        <taxon>Paenibacillaceae</taxon>
        <taxon>Paenibacillus</taxon>
    </lineage>
</organism>
<dbReference type="InterPro" id="IPR039425">
    <property type="entry name" value="RNA_pol_sigma-70-like"/>
</dbReference>
<dbReference type="InterPro" id="IPR036388">
    <property type="entry name" value="WH-like_DNA-bd_sf"/>
</dbReference>
<evidence type="ECO:0000256" key="4">
    <source>
        <dbReference type="ARBA" id="ARBA00023125"/>
    </source>
</evidence>
<keyword evidence="4" id="KW-0238">DNA-binding</keyword>
<dbReference type="PANTHER" id="PTHR43133:SF8">
    <property type="entry name" value="RNA POLYMERASE SIGMA FACTOR HI_1459-RELATED"/>
    <property type="match status" value="1"/>
</dbReference>
<keyword evidence="5" id="KW-0804">Transcription</keyword>
<dbReference type="PANTHER" id="PTHR43133">
    <property type="entry name" value="RNA POLYMERASE ECF-TYPE SIGMA FACTO"/>
    <property type="match status" value="1"/>
</dbReference>
<dbReference type="Pfam" id="PF04542">
    <property type="entry name" value="Sigma70_r2"/>
    <property type="match status" value="1"/>
</dbReference>
<protein>
    <submittedName>
        <fullName evidence="7">RNA polymerase sigma factor</fullName>
    </submittedName>
</protein>
<comment type="caution">
    <text evidence="7">The sequence shown here is derived from an EMBL/GenBank/DDBJ whole genome shotgun (WGS) entry which is preliminary data.</text>
</comment>
<gene>
    <name evidence="7" type="ORF">M0651_01690</name>
</gene>
<dbReference type="InterPro" id="IPR013325">
    <property type="entry name" value="RNA_pol_sigma_r2"/>
</dbReference>
<proteinExistence type="inferred from homology"/>
<evidence type="ECO:0000259" key="6">
    <source>
        <dbReference type="Pfam" id="PF04542"/>
    </source>
</evidence>
<evidence type="ECO:0000313" key="7">
    <source>
        <dbReference type="EMBL" id="MCK8485878.1"/>
    </source>
</evidence>
<name>A0A9X1XVS4_9BACL</name>
<dbReference type="InterPro" id="IPR014284">
    <property type="entry name" value="RNA_pol_sigma-70_dom"/>
</dbReference>
<evidence type="ECO:0000313" key="8">
    <source>
        <dbReference type="Proteomes" id="UP001139534"/>
    </source>
</evidence>
<dbReference type="EMBL" id="JALPRK010000001">
    <property type="protein sequence ID" value="MCK8485878.1"/>
    <property type="molecule type" value="Genomic_DNA"/>
</dbReference>
<dbReference type="GO" id="GO:0003677">
    <property type="term" value="F:DNA binding"/>
    <property type="evidence" value="ECO:0007669"/>
    <property type="project" value="UniProtKB-KW"/>
</dbReference>
<dbReference type="GO" id="GO:0006352">
    <property type="term" value="P:DNA-templated transcription initiation"/>
    <property type="evidence" value="ECO:0007669"/>
    <property type="project" value="InterPro"/>
</dbReference>
<evidence type="ECO:0000256" key="1">
    <source>
        <dbReference type="ARBA" id="ARBA00010641"/>
    </source>
</evidence>
<accession>A0A9X1XVS4</accession>
<dbReference type="SUPFAM" id="SSF88659">
    <property type="entry name" value="Sigma3 and sigma4 domains of RNA polymerase sigma factors"/>
    <property type="match status" value="1"/>
</dbReference>
<evidence type="ECO:0000256" key="3">
    <source>
        <dbReference type="ARBA" id="ARBA00023082"/>
    </source>
</evidence>
<dbReference type="RefSeq" id="WP_248550108.1">
    <property type="nucleotide sequence ID" value="NZ_JALPRK010000001.1"/>
</dbReference>
<sequence length="202" mass="23358">MDLQNDEMTRRLREMCDGSVSAFDTFYACYFPFVMQVACRLVGERMEAEDICHEVFLEVLRRGQDYDPSRGSIKAWLAVMTRSRSLDRLRRKARLQYPGDEALRRDAVDEEGSGENEALSRLEREALRTAIYGLPEPQKKAIMGSYFALQTQREMAEAWSVPIGTVKSWVRYGLNNLRKQLEKQGWGEPLEGGNEHERASRR</sequence>
<dbReference type="AlphaFoldDB" id="A0A9X1XVS4"/>
<dbReference type="Proteomes" id="UP001139534">
    <property type="component" value="Unassembled WGS sequence"/>
</dbReference>
<dbReference type="Gene3D" id="1.10.1740.10">
    <property type="match status" value="1"/>
</dbReference>
<dbReference type="InterPro" id="IPR007627">
    <property type="entry name" value="RNA_pol_sigma70_r2"/>
</dbReference>
<keyword evidence="8" id="KW-1185">Reference proteome</keyword>
<dbReference type="NCBIfam" id="TIGR02937">
    <property type="entry name" value="sigma70-ECF"/>
    <property type="match status" value="1"/>
</dbReference>
<dbReference type="SUPFAM" id="SSF88946">
    <property type="entry name" value="Sigma2 domain of RNA polymerase sigma factors"/>
    <property type="match status" value="1"/>
</dbReference>